<organism evidence="2 3">
    <name type="scientific">Marasmiellus scandens</name>
    <dbReference type="NCBI Taxonomy" id="2682957"/>
    <lineage>
        <taxon>Eukaryota</taxon>
        <taxon>Fungi</taxon>
        <taxon>Dikarya</taxon>
        <taxon>Basidiomycota</taxon>
        <taxon>Agaricomycotina</taxon>
        <taxon>Agaricomycetes</taxon>
        <taxon>Agaricomycetidae</taxon>
        <taxon>Agaricales</taxon>
        <taxon>Marasmiineae</taxon>
        <taxon>Omphalotaceae</taxon>
        <taxon>Marasmiellus</taxon>
    </lineage>
</organism>
<evidence type="ECO:0000313" key="2">
    <source>
        <dbReference type="EMBL" id="KAK7470904.1"/>
    </source>
</evidence>
<gene>
    <name evidence="2" type="ORF">VKT23_002320</name>
</gene>
<feature type="coiled-coil region" evidence="1">
    <location>
        <begin position="47"/>
        <end position="81"/>
    </location>
</feature>
<evidence type="ECO:0000313" key="3">
    <source>
        <dbReference type="Proteomes" id="UP001498398"/>
    </source>
</evidence>
<accession>A0ABR1K1V0</accession>
<evidence type="ECO:0000256" key="1">
    <source>
        <dbReference type="SAM" id="Coils"/>
    </source>
</evidence>
<dbReference type="EMBL" id="JBANRG010000002">
    <property type="protein sequence ID" value="KAK7470904.1"/>
    <property type="molecule type" value="Genomic_DNA"/>
</dbReference>
<keyword evidence="1" id="KW-0175">Coiled coil</keyword>
<proteinExistence type="predicted"/>
<protein>
    <submittedName>
        <fullName evidence="2">Uncharacterized protein</fullName>
    </submittedName>
</protein>
<reference evidence="2 3" key="1">
    <citation type="submission" date="2024-01" db="EMBL/GenBank/DDBJ databases">
        <title>A draft genome for the cacao thread blight pathogen Marasmiellus scandens.</title>
        <authorList>
            <person name="Baruah I.K."/>
            <person name="Leung J."/>
            <person name="Bukari Y."/>
            <person name="Amoako-Attah I."/>
            <person name="Meinhardt L.W."/>
            <person name="Bailey B.A."/>
            <person name="Cohen S.P."/>
        </authorList>
    </citation>
    <scope>NUCLEOTIDE SEQUENCE [LARGE SCALE GENOMIC DNA]</scope>
    <source>
        <strain evidence="2 3">GH-19</strain>
    </source>
</reference>
<sequence>MLSTSRTIQTVIRRHAINHSRKNVTRLAIGGCREYRRLRSGIGSTSEERDDRLLRRLEAQLAEAKTRLKEEEREAEDQLNVAQNPGTRQDRIVWFWEKAMPEKDRKKLAEYGIKTVEDLQAAYQEADVTMTSPPFPSLETLEPRLQVAHELYLKIPDLVMQARQASRAAKLKSLFGGLI</sequence>
<comment type="caution">
    <text evidence="2">The sequence shown here is derived from an EMBL/GenBank/DDBJ whole genome shotgun (WGS) entry which is preliminary data.</text>
</comment>
<dbReference type="Proteomes" id="UP001498398">
    <property type="component" value="Unassembled WGS sequence"/>
</dbReference>
<name>A0ABR1K1V0_9AGAR</name>
<keyword evidence="3" id="KW-1185">Reference proteome</keyword>